<dbReference type="GO" id="GO:0005737">
    <property type="term" value="C:cytoplasm"/>
    <property type="evidence" value="ECO:0007669"/>
    <property type="project" value="TreeGrafter"/>
</dbReference>
<feature type="compositionally biased region" description="Basic and acidic residues" evidence="9">
    <location>
        <begin position="1135"/>
        <end position="1152"/>
    </location>
</feature>
<evidence type="ECO:0000256" key="8">
    <source>
        <dbReference type="SAM" id="Coils"/>
    </source>
</evidence>
<feature type="binding site" evidence="7">
    <location>
        <begin position="188"/>
        <end position="195"/>
    </location>
    <ligand>
        <name>ATP</name>
        <dbReference type="ChEBI" id="CHEBI:30616"/>
    </ligand>
</feature>
<dbReference type="Gene3D" id="3.30.70.1590">
    <property type="match status" value="1"/>
</dbReference>
<feature type="compositionally biased region" description="Polar residues" evidence="9">
    <location>
        <begin position="1084"/>
        <end position="1094"/>
    </location>
</feature>
<keyword evidence="3 8" id="KW-0175">Coiled coil</keyword>
<dbReference type="SMART" id="SM00242">
    <property type="entry name" value="MYSc"/>
    <property type="match status" value="1"/>
</dbReference>
<evidence type="ECO:0008006" key="14">
    <source>
        <dbReference type="Google" id="ProtNLM"/>
    </source>
</evidence>
<dbReference type="GO" id="GO:0000146">
    <property type="term" value="F:microfilament motor activity"/>
    <property type="evidence" value="ECO:0007669"/>
    <property type="project" value="TreeGrafter"/>
</dbReference>
<evidence type="ECO:0000256" key="4">
    <source>
        <dbReference type="ARBA" id="ARBA00023123"/>
    </source>
</evidence>
<dbReference type="Gene3D" id="3.40.850.10">
    <property type="entry name" value="Kinesin motor domain"/>
    <property type="match status" value="1"/>
</dbReference>
<dbReference type="GO" id="GO:0005524">
    <property type="term" value="F:ATP binding"/>
    <property type="evidence" value="ECO:0007669"/>
    <property type="project" value="UniProtKB-UniRule"/>
</dbReference>
<name>A0A1Y2BIA5_9FUNG</name>
<feature type="region of interest" description="Actin-binding" evidence="7">
    <location>
        <begin position="683"/>
        <end position="705"/>
    </location>
</feature>
<dbReference type="GO" id="GO:0016020">
    <property type="term" value="C:membrane"/>
    <property type="evidence" value="ECO:0007669"/>
    <property type="project" value="TreeGrafter"/>
</dbReference>
<protein>
    <recommendedName>
        <fullName evidence="14">Myosin-2</fullName>
    </recommendedName>
</protein>
<evidence type="ECO:0000256" key="7">
    <source>
        <dbReference type="PROSITE-ProRule" id="PRU00782"/>
    </source>
</evidence>
<dbReference type="PRINTS" id="PR00193">
    <property type="entry name" value="MYOSINHEAVY"/>
</dbReference>
<feature type="compositionally biased region" description="Polar residues" evidence="9">
    <location>
        <begin position="1058"/>
        <end position="1072"/>
    </location>
</feature>
<feature type="region of interest" description="Disordered" evidence="9">
    <location>
        <begin position="1016"/>
        <end position="1105"/>
    </location>
</feature>
<dbReference type="CDD" id="cd23767">
    <property type="entry name" value="IQCD"/>
    <property type="match status" value="1"/>
</dbReference>
<evidence type="ECO:0000256" key="5">
    <source>
        <dbReference type="ARBA" id="ARBA00023175"/>
    </source>
</evidence>
<dbReference type="Gene3D" id="1.20.58.530">
    <property type="match status" value="1"/>
</dbReference>
<keyword evidence="1 7" id="KW-0547">Nucleotide-binding</keyword>
<dbReference type="PROSITE" id="PS51126">
    <property type="entry name" value="DILUTE"/>
    <property type="match status" value="1"/>
</dbReference>
<keyword evidence="13" id="KW-1185">Reference proteome</keyword>
<keyword evidence="6 7" id="KW-0009">Actin-binding</keyword>
<dbReference type="InterPro" id="IPR036961">
    <property type="entry name" value="Kinesin_motor_dom_sf"/>
</dbReference>
<feature type="compositionally biased region" description="Low complexity" evidence="9">
    <location>
        <begin position="1025"/>
        <end position="1035"/>
    </location>
</feature>
<dbReference type="SMART" id="SM01132">
    <property type="entry name" value="DIL"/>
    <property type="match status" value="1"/>
</dbReference>
<dbReference type="Gene3D" id="1.10.10.820">
    <property type="match status" value="1"/>
</dbReference>
<dbReference type="PANTHER" id="PTHR13140:SF706">
    <property type="entry name" value="DILUTE CLASS UNCONVENTIONAL MYOSIN, ISOFORM C"/>
    <property type="match status" value="1"/>
</dbReference>
<evidence type="ECO:0000313" key="12">
    <source>
        <dbReference type="EMBL" id="ORY34522.1"/>
    </source>
</evidence>
<comment type="similarity">
    <text evidence="7">Belongs to the TRAFAC class myosin-kinesin ATPase superfamily. Myosin family.</text>
</comment>
<reference evidence="12 13" key="1">
    <citation type="submission" date="2016-07" db="EMBL/GenBank/DDBJ databases">
        <title>Pervasive Adenine N6-methylation of Active Genes in Fungi.</title>
        <authorList>
            <consortium name="DOE Joint Genome Institute"/>
            <person name="Mondo S.J."/>
            <person name="Dannebaum R.O."/>
            <person name="Kuo R.C."/>
            <person name="Labutti K."/>
            <person name="Haridas S."/>
            <person name="Kuo A."/>
            <person name="Salamov A."/>
            <person name="Ahrendt S.R."/>
            <person name="Lipzen A."/>
            <person name="Sullivan W."/>
            <person name="Andreopoulos W.B."/>
            <person name="Clum A."/>
            <person name="Lindquist E."/>
            <person name="Daum C."/>
            <person name="Ramamoorthy G.K."/>
            <person name="Gryganskyi A."/>
            <person name="Culley D."/>
            <person name="Magnuson J.K."/>
            <person name="James T.Y."/>
            <person name="O'Malley M.A."/>
            <person name="Stajich J.E."/>
            <person name="Spatafora J.W."/>
            <person name="Visel A."/>
            <person name="Grigoriev I.V."/>
        </authorList>
    </citation>
    <scope>NUCLEOTIDE SEQUENCE [LARGE SCALE GENOMIC DNA]</scope>
    <source>
        <strain evidence="12 13">JEL800</strain>
    </source>
</reference>
<dbReference type="GO" id="GO:0007015">
    <property type="term" value="P:actin filament organization"/>
    <property type="evidence" value="ECO:0007669"/>
    <property type="project" value="TreeGrafter"/>
</dbReference>
<dbReference type="Proteomes" id="UP000193642">
    <property type="component" value="Unassembled WGS sequence"/>
</dbReference>
<dbReference type="SUPFAM" id="SSF52540">
    <property type="entry name" value="P-loop containing nucleoside triphosphate hydrolases"/>
    <property type="match status" value="2"/>
</dbReference>
<evidence type="ECO:0000256" key="9">
    <source>
        <dbReference type="SAM" id="MobiDB-lite"/>
    </source>
</evidence>
<dbReference type="FunFam" id="1.10.10.820:FF:000001">
    <property type="entry name" value="Myosin heavy chain"/>
    <property type="match status" value="1"/>
</dbReference>
<dbReference type="InterPro" id="IPR002710">
    <property type="entry name" value="Dilute_dom"/>
</dbReference>
<dbReference type="Gene3D" id="1.20.120.720">
    <property type="entry name" value="Myosin VI head, motor domain, U50 subdomain"/>
    <property type="match status" value="1"/>
</dbReference>
<feature type="domain" description="Dilute" evidence="10">
    <location>
        <begin position="1274"/>
        <end position="1534"/>
    </location>
</feature>
<feature type="region of interest" description="Disordered" evidence="9">
    <location>
        <begin position="1135"/>
        <end position="1160"/>
    </location>
</feature>
<gene>
    <name evidence="12" type="ORF">BCR33DRAFT_855752</name>
</gene>
<dbReference type="EMBL" id="MCGO01000061">
    <property type="protein sequence ID" value="ORY34522.1"/>
    <property type="molecule type" value="Genomic_DNA"/>
</dbReference>
<keyword evidence="5 7" id="KW-0505">Motor protein</keyword>
<comment type="caution">
    <text evidence="12">The sequence shown here is derived from an EMBL/GenBank/DDBJ whole genome shotgun (WGS) entry which is preliminary data.</text>
</comment>
<sequence length="1582" mass="177783">MGIPPAPTPKGCKGIDVSKALLDYRKGSQAYFPDKIDGWCLAEAQSDSVLVDGNLKIKFRIGSKDEELNYSVAVASLASNADLPPLKNPDFMDEVEDLSLLSYLHEPAVFWGIKNRFASGNIYTYSGMVLIAMNPFQNVDLYSPETMREYIGSKRHEPSPLPPHIYGIAEECYRAMLEGKNQSVIVSGESGAGKTQSTKYIMEYLAQVDALSKIDSLEALMRPETMTSQHKSETEDAVLASNPILESFGNAKTTRNDNSSRFGKFVELFFSDPSSGSVRITGAQIRTYLLERSRLIFQPDTERNYHIFYQLCAAAPAAEKEQLGLDKWESFHYLNQGRAGIVKNMNDVEEFKATQEALSTLGMSVSTQWSIFRLCAALLHIGNIKIIDSEARVEASEISATDPALAKGCELLGIDAKEFVKWVMKKQTVIGRDKYEKDIKKDAAIVARDSVTKVIYTKLFDWLVKSINKNLKRESNSEQHFIGVLDIYGFEHFKKNSFEQFCINYANEKLQQEFNAHVFRIEQEGYIQEEIEWTFIEFADNQPCIDLIESKNGVLVLLDDESHIATGTDAAFVSNLNDIFKDHKHYMKGRFGNTDFTVKHYAVDVTYTSTGFVDKNKDNMSEELQGVLAASSNAFLREVFGLSEGNVGEVRQDEEYVAPNVKSDRRKSTMKVPTLGSMFKNSLQGLMVTIRETEGHYIRCIKPNMAKAAFEFDGAMVLSQLKACGVLETIKISNAGYPNKLEYSEFASRYFILVPSAFWNLPKKDLSIKIVSTILNDTTKFQFGKTKVFLKSGQIAFFEDRRNDRTKYLALLLAKNARRFVQRQKYLRLKEATLVVQNAMRGYLARKKLENLKEEATRLKLQRETEARQRFAAIKIQSVWRGYRARKSYKQCWGYVLCLQNAVRSNASRKLLKTLRAEAKNVEAVKEKAFSLEAKVVSLSQTLRDKTVEAKALQDKCSSYESQLGSLREKLDASEAKNKVSQAEITILTKKLSDLKAEFERLRDEKTKLDTIVAQQAQNGLLPEPSTRSSNTSPTRAERTMSPSRGITRGKTLDSRGRNTVSTPQLSFSMRTALSPPAMVRGSTVKSPPSMSRISTKRPDLPVAESNAGPVKLKRVPTLRQKSIFEQDIVDDAERARKKDVSRQNSGVEEHGNMNMSPQIPVAKPTTLAAALSRHVQNPSTTPAAIAPRTTSMLQNPKLMAFRAEYLSREEFNDILCDNFIINVKAPQATVSPLSKKDVLYPAFVLNSVMTMFLDGGLLLGLNNFSMDICYDISKTVTESSDTALIIFWISNTHHLLNLVTATHLRETKKQNNLSNLNVIKSIQSQLFTMIEQEMVPSLIKRLRDYTASLTIPAILENQELPGMKIDTSSSGIWGVFGSTPKPVENGLLKLKTFLTSVDMTLRDYFAPEALHNRVMIELIRTVGVVSFNGMLVKKNFLNFKRGMQIQYNLTQLEEWCARLGLGATLKHLDKVGQAAKIMTINKTEAVDVQAVFEIAYLLNPSQIDKLYANYSTKDLDSPMTNEFYEAIRFNVDPAIKDTIPLSLDPEPEYPTLPLVPILDLEAYLPLPNTVSVPSEFMQLFG</sequence>
<dbReference type="OrthoDB" id="6108017at2759"/>
<dbReference type="GO" id="GO:0051015">
    <property type="term" value="F:actin filament binding"/>
    <property type="evidence" value="ECO:0007669"/>
    <property type="project" value="TreeGrafter"/>
</dbReference>
<feature type="domain" description="Myosin motor" evidence="11">
    <location>
        <begin position="93"/>
        <end position="803"/>
    </location>
</feature>
<dbReference type="PANTHER" id="PTHR13140">
    <property type="entry name" value="MYOSIN"/>
    <property type="match status" value="1"/>
</dbReference>
<dbReference type="SMART" id="SM00015">
    <property type="entry name" value="IQ"/>
    <property type="match status" value="3"/>
</dbReference>
<dbReference type="Gene3D" id="1.20.5.190">
    <property type="match status" value="2"/>
</dbReference>
<dbReference type="PROSITE" id="PS50096">
    <property type="entry name" value="IQ"/>
    <property type="match status" value="2"/>
</dbReference>
<evidence type="ECO:0000256" key="2">
    <source>
        <dbReference type="ARBA" id="ARBA00022840"/>
    </source>
</evidence>
<organism evidence="12 13">
    <name type="scientific">Rhizoclosmatium globosum</name>
    <dbReference type="NCBI Taxonomy" id="329046"/>
    <lineage>
        <taxon>Eukaryota</taxon>
        <taxon>Fungi</taxon>
        <taxon>Fungi incertae sedis</taxon>
        <taxon>Chytridiomycota</taxon>
        <taxon>Chytridiomycota incertae sedis</taxon>
        <taxon>Chytridiomycetes</taxon>
        <taxon>Chytridiales</taxon>
        <taxon>Chytriomycetaceae</taxon>
        <taxon>Rhizoclosmatium</taxon>
    </lineage>
</organism>
<dbReference type="Pfam" id="PF01843">
    <property type="entry name" value="DIL"/>
    <property type="match status" value="1"/>
</dbReference>
<dbReference type="InterPro" id="IPR000048">
    <property type="entry name" value="IQ_motif_EF-hand-BS"/>
</dbReference>
<keyword evidence="4 7" id="KW-0518">Myosin</keyword>
<accession>A0A1Y2BIA5</accession>
<evidence type="ECO:0000256" key="3">
    <source>
        <dbReference type="ARBA" id="ARBA00023054"/>
    </source>
</evidence>
<dbReference type="Pfam" id="PF00612">
    <property type="entry name" value="IQ"/>
    <property type="match status" value="2"/>
</dbReference>
<proteinExistence type="inferred from homology"/>
<feature type="coiled-coil region" evidence="8">
    <location>
        <begin position="943"/>
        <end position="1012"/>
    </location>
</feature>
<dbReference type="InterPro" id="IPR027417">
    <property type="entry name" value="P-loop_NTPase"/>
</dbReference>
<dbReference type="PROSITE" id="PS51456">
    <property type="entry name" value="MYOSIN_MOTOR"/>
    <property type="match status" value="1"/>
</dbReference>
<evidence type="ECO:0000256" key="6">
    <source>
        <dbReference type="ARBA" id="ARBA00023203"/>
    </source>
</evidence>
<evidence type="ECO:0000313" key="13">
    <source>
        <dbReference type="Proteomes" id="UP000193642"/>
    </source>
</evidence>
<keyword evidence="2 7" id="KW-0067">ATP-binding</keyword>
<evidence type="ECO:0000259" key="10">
    <source>
        <dbReference type="PROSITE" id="PS51126"/>
    </source>
</evidence>
<dbReference type="Pfam" id="PF00063">
    <property type="entry name" value="Myosin_head"/>
    <property type="match status" value="1"/>
</dbReference>
<dbReference type="GO" id="GO:0016459">
    <property type="term" value="C:myosin complex"/>
    <property type="evidence" value="ECO:0007669"/>
    <property type="project" value="UniProtKB-KW"/>
</dbReference>
<dbReference type="InterPro" id="IPR001609">
    <property type="entry name" value="Myosin_head_motor_dom-like"/>
</dbReference>
<evidence type="ECO:0000259" key="11">
    <source>
        <dbReference type="PROSITE" id="PS51456"/>
    </source>
</evidence>
<evidence type="ECO:0000256" key="1">
    <source>
        <dbReference type="ARBA" id="ARBA00022741"/>
    </source>
</evidence>
<dbReference type="STRING" id="329046.A0A1Y2BIA5"/>